<keyword evidence="2" id="KW-1185">Reference proteome</keyword>
<accession>A0ABM7M611</accession>
<evidence type="ECO:0000313" key="1">
    <source>
        <dbReference type="EMBL" id="BCJ47087.1"/>
    </source>
</evidence>
<dbReference type="Proteomes" id="UP000676967">
    <property type="component" value="Chromosome"/>
</dbReference>
<name>A0ABM7M611_9ACTN</name>
<protein>
    <submittedName>
        <fullName evidence="1">Uncharacterized protein</fullName>
    </submittedName>
</protein>
<organism evidence="1 2">
    <name type="scientific">Actinoplanes ianthinogenes</name>
    <dbReference type="NCBI Taxonomy" id="122358"/>
    <lineage>
        <taxon>Bacteria</taxon>
        <taxon>Bacillati</taxon>
        <taxon>Actinomycetota</taxon>
        <taxon>Actinomycetes</taxon>
        <taxon>Micromonosporales</taxon>
        <taxon>Micromonosporaceae</taxon>
        <taxon>Actinoplanes</taxon>
    </lineage>
</organism>
<sequence>MDLERFAVHEDELGLDYCLAFARGLTAAQVAGRLGGTEIAWVRGLAQLPAGSPFVAVAELPGGAVIVEAFRGRLLFEPANRPLSQGTSVAVVYESEHHDPAFLWVEDGEVRVSFNPDSPGYREGSEPDALLDDMVRLGFDVTDEGDENADFDEQATLRAFALAEHVTGLPLAPGMLRDLTYLSLSLPGR</sequence>
<gene>
    <name evidence="1" type="ORF">Aiant_77440</name>
</gene>
<reference evidence="1 2" key="1">
    <citation type="submission" date="2020-08" db="EMBL/GenBank/DDBJ databases">
        <title>Whole genome shotgun sequence of Actinoplanes ianthinogenes NBRC 13996.</title>
        <authorList>
            <person name="Komaki H."/>
            <person name="Tamura T."/>
        </authorList>
    </citation>
    <scope>NUCLEOTIDE SEQUENCE [LARGE SCALE GENOMIC DNA]</scope>
    <source>
        <strain evidence="1 2">NBRC 13996</strain>
    </source>
</reference>
<dbReference type="Pfam" id="PF20062">
    <property type="entry name" value="DUF6461"/>
    <property type="match status" value="1"/>
</dbReference>
<proteinExistence type="predicted"/>
<dbReference type="EMBL" id="AP023356">
    <property type="protein sequence ID" value="BCJ47087.1"/>
    <property type="molecule type" value="Genomic_DNA"/>
</dbReference>
<dbReference type="RefSeq" id="WP_189336044.1">
    <property type="nucleotide sequence ID" value="NZ_AP023356.1"/>
</dbReference>
<evidence type="ECO:0000313" key="2">
    <source>
        <dbReference type="Proteomes" id="UP000676967"/>
    </source>
</evidence>
<dbReference type="InterPro" id="IPR045592">
    <property type="entry name" value="DUF6461"/>
</dbReference>